<organism evidence="9 10">
    <name type="scientific">Escherichia coli</name>
    <dbReference type="NCBI Taxonomy" id="562"/>
    <lineage>
        <taxon>Bacteria</taxon>
        <taxon>Pseudomonadati</taxon>
        <taxon>Pseudomonadota</taxon>
        <taxon>Gammaproteobacteria</taxon>
        <taxon>Enterobacterales</taxon>
        <taxon>Enterobacteriaceae</taxon>
        <taxon>Escherichia</taxon>
    </lineage>
</organism>
<evidence type="ECO:0000256" key="7">
    <source>
        <dbReference type="ARBA" id="ARBA00023136"/>
    </source>
</evidence>
<keyword evidence="6 8" id="KW-1133">Transmembrane helix</keyword>
<proteinExistence type="inferred from homology"/>
<evidence type="ECO:0000313" key="9">
    <source>
        <dbReference type="EMBL" id="STI81467.1"/>
    </source>
</evidence>
<dbReference type="InterPro" id="IPR004669">
    <property type="entry name" value="C4_dicarb_anaerob_car"/>
</dbReference>
<dbReference type="EMBL" id="UGCP01000002">
    <property type="protein sequence ID" value="STI81467.1"/>
    <property type="molecule type" value="Genomic_DNA"/>
</dbReference>
<keyword evidence="5 8" id="KW-0812">Transmembrane</keyword>
<evidence type="ECO:0000256" key="1">
    <source>
        <dbReference type="ARBA" id="ARBA00004651"/>
    </source>
</evidence>
<sequence length="169" mass="18387">MFGIIISVIVLITMGYLILKNYKPQVVLAAAGIFLMMCGVWLGFGGVLDPAKSSGYLIVDIYNEILRMLSNRIAGLGLSIMAVGGYARYMERTGASRAMVSLLSRPLKLIRSPYIILSGNLRHRPNHGAVYYQRLRPGYVADGHLISDAGESGSKSPLCGGGYRNHDVH</sequence>
<name>A0A376TW58_ECOLX</name>
<keyword evidence="3" id="KW-0813">Transport</keyword>
<comment type="similarity">
    <text evidence="2">Belongs to the DcuC/DcuD transporter (TC 2.A.61) family.</text>
</comment>
<evidence type="ECO:0000256" key="8">
    <source>
        <dbReference type="SAM" id="Phobius"/>
    </source>
</evidence>
<dbReference type="PANTHER" id="PTHR42002:SF2">
    <property type="entry name" value="ANAEROBIC C4-DICARBOXYLATE TRANSPORTER DCUC-RELATED"/>
    <property type="match status" value="1"/>
</dbReference>
<accession>A0A376TW58</accession>
<evidence type="ECO:0000256" key="2">
    <source>
        <dbReference type="ARBA" id="ARBA00005275"/>
    </source>
</evidence>
<dbReference type="GO" id="GO:0015556">
    <property type="term" value="F:C4-dicarboxylate transmembrane transporter activity"/>
    <property type="evidence" value="ECO:0007669"/>
    <property type="project" value="InterPro"/>
</dbReference>
<feature type="transmembrane region" description="Helical" evidence="8">
    <location>
        <begin position="26"/>
        <end position="48"/>
    </location>
</feature>
<reference evidence="9 10" key="1">
    <citation type="submission" date="2018-06" db="EMBL/GenBank/DDBJ databases">
        <authorList>
            <consortium name="Pathogen Informatics"/>
            <person name="Doyle S."/>
        </authorList>
    </citation>
    <scope>NUCLEOTIDE SEQUENCE [LARGE SCALE GENOMIC DNA]</scope>
    <source>
        <strain evidence="9 10">NCTC8622</strain>
    </source>
</reference>
<protein>
    <submittedName>
        <fullName evidence="9">C4-dicarboxylate transporter</fullName>
    </submittedName>
</protein>
<dbReference type="GO" id="GO:0005886">
    <property type="term" value="C:plasma membrane"/>
    <property type="evidence" value="ECO:0007669"/>
    <property type="project" value="UniProtKB-SubCell"/>
</dbReference>
<evidence type="ECO:0000256" key="6">
    <source>
        <dbReference type="ARBA" id="ARBA00022989"/>
    </source>
</evidence>
<evidence type="ECO:0000256" key="3">
    <source>
        <dbReference type="ARBA" id="ARBA00022448"/>
    </source>
</evidence>
<evidence type="ECO:0000256" key="5">
    <source>
        <dbReference type="ARBA" id="ARBA00022692"/>
    </source>
</evidence>
<gene>
    <name evidence="9" type="primary">dcuD_1</name>
    <name evidence="9" type="ORF">NCTC8622_00401</name>
</gene>
<keyword evidence="7 8" id="KW-0472">Membrane</keyword>
<comment type="subcellular location">
    <subcellularLocation>
        <location evidence="1">Cell membrane</location>
        <topology evidence="1">Multi-pass membrane protein</topology>
    </subcellularLocation>
</comment>
<dbReference type="Pfam" id="PF03606">
    <property type="entry name" value="DcuC"/>
    <property type="match status" value="1"/>
</dbReference>
<evidence type="ECO:0000313" key="10">
    <source>
        <dbReference type="Proteomes" id="UP000254079"/>
    </source>
</evidence>
<keyword evidence="4" id="KW-1003">Cell membrane</keyword>
<dbReference type="Proteomes" id="UP000254079">
    <property type="component" value="Unassembled WGS sequence"/>
</dbReference>
<feature type="transmembrane region" description="Helical" evidence="8">
    <location>
        <begin position="68"/>
        <end position="89"/>
    </location>
</feature>
<dbReference type="PANTHER" id="PTHR42002">
    <property type="entry name" value="ANAEROBIC C4-DICARBOXYLATE TRANSPORTER DCUC-RELATED"/>
    <property type="match status" value="1"/>
</dbReference>
<dbReference type="AlphaFoldDB" id="A0A376TW58"/>
<dbReference type="InterPro" id="IPR018385">
    <property type="entry name" value="C4_dicarb_anaerob_car-like"/>
</dbReference>
<evidence type="ECO:0000256" key="4">
    <source>
        <dbReference type="ARBA" id="ARBA00022475"/>
    </source>
</evidence>